<sequence length="350" mass="38483">MIACRKFLTSMACLTLALTALQSSSAHAAGADVKESPVPATAAGQTASTARKSPADTVARVGTAAITRRELEMAVQNMIAQAQAQRQLPDQVPDEIKKQAEARALDQLIDFELIYQEARKMKIDDLEKQVDFKLAQSKAKFATPAEFDTYLKNEGLTEKELTDQIRRYAITVNYIEKTIANKVVIADDEVKKFYEENKARLVEEPEVRASHILIGVDAAASADDKKKAKEKAEALLKEVKAGKDFAELAKTSSTCPSSAQGGDLGFFKKGQMVPPFEQAAFALKPGEVSDVVETQFGFHIIKVIEKKEGKTTPLEEVQDKLRTYLKNQKVNKSIGEFVTGLRKTATIEKL</sequence>
<evidence type="ECO:0000313" key="6">
    <source>
        <dbReference type="Proteomes" id="UP000319449"/>
    </source>
</evidence>
<dbReference type="InterPro" id="IPR046357">
    <property type="entry name" value="PPIase_dom_sf"/>
</dbReference>
<feature type="domain" description="PpiC" evidence="4">
    <location>
        <begin position="204"/>
        <end position="305"/>
    </location>
</feature>
<dbReference type="GO" id="GO:0003755">
    <property type="term" value="F:peptidyl-prolyl cis-trans isomerase activity"/>
    <property type="evidence" value="ECO:0007669"/>
    <property type="project" value="UniProtKB-KW"/>
</dbReference>
<dbReference type="SUPFAM" id="SSF54534">
    <property type="entry name" value="FKBP-like"/>
    <property type="match status" value="1"/>
</dbReference>
<keyword evidence="6" id="KW-1185">Reference proteome</keyword>
<dbReference type="AlphaFoldDB" id="A0A562WRT4"/>
<dbReference type="PROSITE" id="PS50198">
    <property type="entry name" value="PPIC_PPIASE_2"/>
    <property type="match status" value="1"/>
</dbReference>
<dbReference type="OrthoDB" id="14196at2"/>
<dbReference type="SUPFAM" id="SSF109998">
    <property type="entry name" value="Triger factor/SurA peptide-binding domain-like"/>
    <property type="match status" value="1"/>
</dbReference>
<dbReference type="InterPro" id="IPR000297">
    <property type="entry name" value="PPIase_PpiC"/>
</dbReference>
<dbReference type="Gene3D" id="1.10.4030.10">
    <property type="entry name" value="Porin chaperone SurA, peptide-binding domain"/>
    <property type="match status" value="1"/>
</dbReference>
<accession>A0A562WRT4</accession>
<dbReference type="InterPro" id="IPR027304">
    <property type="entry name" value="Trigger_fact/SurA_dom_sf"/>
</dbReference>
<reference evidence="5 6" key="1">
    <citation type="submission" date="2019-07" db="EMBL/GenBank/DDBJ databases">
        <title>Genomic Encyclopedia of Archaeal and Bacterial Type Strains, Phase II (KMG-II): from individual species to whole genera.</title>
        <authorList>
            <person name="Goeker M."/>
        </authorList>
    </citation>
    <scope>NUCLEOTIDE SEQUENCE [LARGE SCALE GENOMIC DNA]</scope>
    <source>
        <strain evidence="5 6">ATCC BAA-1139</strain>
    </source>
</reference>
<dbReference type="Pfam" id="PF13616">
    <property type="entry name" value="Rotamase_3"/>
    <property type="match status" value="1"/>
</dbReference>
<name>A0A562WRT4_9BACT</name>
<keyword evidence="1" id="KW-0697">Rotamase</keyword>
<gene>
    <name evidence="5" type="ORF">JN12_00798</name>
</gene>
<comment type="caution">
    <text evidence="5">The sequence shown here is derived from an EMBL/GenBank/DDBJ whole genome shotgun (WGS) entry which is preliminary data.</text>
</comment>
<feature type="chain" id="PRO_5021837566" evidence="3">
    <location>
        <begin position="29"/>
        <end position="350"/>
    </location>
</feature>
<evidence type="ECO:0000313" key="5">
    <source>
        <dbReference type="EMBL" id="TWJ32821.1"/>
    </source>
</evidence>
<dbReference type="PROSITE" id="PS01096">
    <property type="entry name" value="PPIC_PPIASE_1"/>
    <property type="match status" value="1"/>
</dbReference>
<feature type="signal peptide" evidence="3">
    <location>
        <begin position="1"/>
        <end position="28"/>
    </location>
</feature>
<dbReference type="EMBL" id="VLLN01000003">
    <property type="protein sequence ID" value="TWJ32821.1"/>
    <property type="molecule type" value="Genomic_DNA"/>
</dbReference>
<dbReference type="Pfam" id="PF13624">
    <property type="entry name" value="SurA_N_3"/>
    <property type="match status" value="1"/>
</dbReference>
<dbReference type="InterPro" id="IPR023058">
    <property type="entry name" value="PPIase_PpiC_CS"/>
</dbReference>
<evidence type="ECO:0000259" key="4">
    <source>
        <dbReference type="PROSITE" id="PS50198"/>
    </source>
</evidence>
<keyword evidence="1 5" id="KW-0413">Isomerase</keyword>
<dbReference type="InterPro" id="IPR050245">
    <property type="entry name" value="PrsA_foldase"/>
</dbReference>
<evidence type="ECO:0000256" key="1">
    <source>
        <dbReference type="PROSITE-ProRule" id="PRU00278"/>
    </source>
</evidence>
<dbReference type="PANTHER" id="PTHR47245:SF2">
    <property type="entry name" value="PEPTIDYL-PROLYL CIS-TRANS ISOMERASE HP_0175-RELATED"/>
    <property type="match status" value="1"/>
</dbReference>
<proteinExistence type="predicted"/>
<dbReference type="PANTHER" id="PTHR47245">
    <property type="entry name" value="PEPTIDYLPROLYL ISOMERASE"/>
    <property type="match status" value="1"/>
</dbReference>
<dbReference type="Gene3D" id="3.10.50.40">
    <property type="match status" value="1"/>
</dbReference>
<dbReference type="Proteomes" id="UP000319449">
    <property type="component" value="Unassembled WGS sequence"/>
</dbReference>
<evidence type="ECO:0000256" key="2">
    <source>
        <dbReference type="SAM" id="MobiDB-lite"/>
    </source>
</evidence>
<protein>
    <submittedName>
        <fullName evidence="5">Peptidyl-prolyl cis-trans isomerase C</fullName>
    </submittedName>
</protein>
<feature type="region of interest" description="Disordered" evidence="2">
    <location>
        <begin position="30"/>
        <end position="54"/>
    </location>
</feature>
<evidence type="ECO:0000256" key="3">
    <source>
        <dbReference type="SAM" id="SignalP"/>
    </source>
</evidence>
<keyword evidence="3" id="KW-0732">Signal</keyword>
<dbReference type="RefSeq" id="WP_145018508.1">
    <property type="nucleotide sequence ID" value="NZ_VLLN01000003.1"/>
</dbReference>
<organism evidence="5 6">
    <name type="scientific">Geobacter argillaceus</name>
    <dbReference type="NCBI Taxonomy" id="345631"/>
    <lineage>
        <taxon>Bacteria</taxon>
        <taxon>Pseudomonadati</taxon>
        <taxon>Thermodesulfobacteriota</taxon>
        <taxon>Desulfuromonadia</taxon>
        <taxon>Geobacterales</taxon>
        <taxon>Geobacteraceae</taxon>
        <taxon>Geobacter</taxon>
    </lineage>
</organism>